<evidence type="ECO:0000313" key="1">
    <source>
        <dbReference type="EMBL" id="KAF8778826.1"/>
    </source>
</evidence>
<reference evidence="1" key="2">
    <citation type="submission" date="2020-06" db="EMBL/GenBank/DDBJ databases">
        <authorList>
            <person name="Sheffer M."/>
        </authorList>
    </citation>
    <scope>NUCLEOTIDE SEQUENCE</scope>
</reference>
<proteinExistence type="predicted"/>
<dbReference type="Proteomes" id="UP000807504">
    <property type="component" value="Unassembled WGS sequence"/>
</dbReference>
<name>A0A8T0EWS5_ARGBR</name>
<dbReference type="AlphaFoldDB" id="A0A8T0EWS5"/>
<sequence length="170" mass="19255">MHVFARGGGYTEGVTDPHCRGRHGDTTWAEWWGNEHLRASPSSSLRFKETIALYDRDYYDKRIRSSPYHPQSQWPDESSTAIKGRLKAYTTDQWSAALPTLVTRNSVRLSRGSATNDGLLVYGSLSTTRRVFDPTPGDRGVGSQCSWRLNTILAKLRPVSNFLSWTKNYL</sequence>
<gene>
    <name evidence="1" type="ORF">HNY73_015512</name>
</gene>
<evidence type="ECO:0000313" key="2">
    <source>
        <dbReference type="Proteomes" id="UP000807504"/>
    </source>
</evidence>
<reference evidence="1" key="1">
    <citation type="journal article" date="2020" name="bioRxiv">
        <title>Chromosome-level reference genome of the European wasp spider Argiope bruennichi: a resource for studies on range expansion and evolutionary adaptation.</title>
        <authorList>
            <person name="Sheffer M.M."/>
            <person name="Hoppe A."/>
            <person name="Krehenwinkel H."/>
            <person name="Uhl G."/>
            <person name="Kuss A.W."/>
            <person name="Jensen L."/>
            <person name="Jensen C."/>
            <person name="Gillespie R.G."/>
            <person name="Hoff K.J."/>
            <person name="Prost S."/>
        </authorList>
    </citation>
    <scope>NUCLEOTIDE SEQUENCE</scope>
</reference>
<comment type="caution">
    <text evidence="1">The sequence shown here is derived from an EMBL/GenBank/DDBJ whole genome shotgun (WGS) entry which is preliminary data.</text>
</comment>
<organism evidence="1 2">
    <name type="scientific">Argiope bruennichi</name>
    <name type="common">Wasp spider</name>
    <name type="synonym">Aranea bruennichi</name>
    <dbReference type="NCBI Taxonomy" id="94029"/>
    <lineage>
        <taxon>Eukaryota</taxon>
        <taxon>Metazoa</taxon>
        <taxon>Ecdysozoa</taxon>
        <taxon>Arthropoda</taxon>
        <taxon>Chelicerata</taxon>
        <taxon>Arachnida</taxon>
        <taxon>Araneae</taxon>
        <taxon>Araneomorphae</taxon>
        <taxon>Entelegynae</taxon>
        <taxon>Araneoidea</taxon>
        <taxon>Araneidae</taxon>
        <taxon>Argiope</taxon>
    </lineage>
</organism>
<keyword evidence="2" id="KW-1185">Reference proteome</keyword>
<protein>
    <submittedName>
        <fullName evidence="1">Uncharacterized protein</fullName>
    </submittedName>
</protein>
<dbReference type="EMBL" id="JABXBU010002072">
    <property type="protein sequence ID" value="KAF8778826.1"/>
    <property type="molecule type" value="Genomic_DNA"/>
</dbReference>
<accession>A0A8T0EWS5</accession>